<evidence type="ECO:0000259" key="3">
    <source>
        <dbReference type="PROSITE" id="PS01031"/>
    </source>
</evidence>
<dbReference type="OrthoDB" id="1431247at2759"/>
<dbReference type="Proteomes" id="UP000030671">
    <property type="component" value="Unassembled WGS sequence"/>
</dbReference>
<dbReference type="GeneID" id="20670322"/>
<dbReference type="InterPro" id="IPR002068">
    <property type="entry name" value="A-crystallin/Hsp20_dom"/>
</dbReference>
<dbReference type="Pfam" id="PF00011">
    <property type="entry name" value="HSP20"/>
    <property type="match status" value="1"/>
</dbReference>
<evidence type="ECO:0000256" key="2">
    <source>
        <dbReference type="RuleBase" id="RU003616"/>
    </source>
</evidence>
<dbReference type="EMBL" id="KI925457">
    <property type="protein sequence ID" value="ETW82974.1"/>
    <property type="molecule type" value="Genomic_DNA"/>
</dbReference>
<dbReference type="Gene3D" id="2.60.40.790">
    <property type="match status" value="1"/>
</dbReference>
<accession>W4KB71</accession>
<dbReference type="SUPFAM" id="SSF49764">
    <property type="entry name" value="HSP20-like chaperones"/>
    <property type="match status" value="1"/>
</dbReference>
<organism evidence="4 5">
    <name type="scientific">Heterobasidion irregulare (strain TC 32-1)</name>
    <dbReference type="NCBI Taxonomy" id="747525"/>
    <lineage>
        <taxon>Eukaryota</taxon>
        <taxon>Fungi</taxon>
        <taxon>Dikarya</taxon>
        <taxon>Basidiomycota</taxon>
        <taxon>Agaricomycotina</taxon>
        <taxon>Agaricomycetes</taxon>
        <taxon>Russulales</taxon>
        <taxon>Bondarzewiaceae</taxon>
        <taxon>Heterobasidion</taxon>
        <taxon>Heterobasidion annosum species complex</taxon>
    </lineage>
</organism>
<gene>
    <name evidence="4" type="ORF">HETIRDRAFT_316353</name>
</gene>
<dbReference type="AlphaFoldDB" id="W4KB71"/>
<dbReference type="PROSITE" id="PS01031">
    <property type="entry name" value="SHSP"/>
    <property type="match status" value="1"/>
</dbReference>
<protein>
    <recommendedName>
        <fullName evidence="3">SHSP domain-containing protein</fullName>
    </recommendedName>
</protein>
<dbReference type="KEGG" id="hir:HETIRDRAFT_316353"/>
<evidence type="ECO:0000256" key="1">
    <source>
        <dbReference type="PROSITE-ProRule" id="PRU00285"/>
    </source>
</evidence>
<keyword evidence="5" id="KW-1185">Reference proteome</keyword>
<reference evidence="4 5" key="1">
    <citation type="journal article" date="2012" name="New Phytol.">
        <title>Insight into trade-off between wood decay and parasitism from the genome of a fungal forest pathogen.</title>
        <authorList>
            <person name="Olson A."/>
            <person name="Aerts A."/>
            <person name="Asiegbu F."/>
            <person name="Belbahri L."/>
            <person name="Bouzid O."/>
            <person name="Broberg A."/>
            <person name="Canback B."/>
            <person name="Coutinho P.M."/>
            <person name="Cullen D."/>
            <person name="Dalman K."/>
            <person name="Deflorio G."/>
            <person name="van Diepen L.T."/>
            <person name="Dunand C."/>
            <person name="Duplessis S."/>
            <person name="Durling M."/>
            <person name="Gonthier P."/>
            <person name="Grimwood J."/>
            <person name="Fossdal C.G."/>
            <person name="Hansson D."/>
            <person name="Henrissat B."/>
            <person name="Hietala A."/>
            <person name="Himmelstrand K."/>
            <person name="Hoffmeister D."/>
            <person name="Hogberg N."/>
            <person name="James T.Y."/>
            <person name="Karlsson M."/>
            <person name="Kohler A."/>
            <person name="Kues U."/>
            <person name="Lee Y.H."/>
            <person name="Lin Y.C."/>
            <person name="Lind M."/>
            <person name="Lindquist E."/>
            <person name="Lombard V."/>
            <person name="Lucas S."/>
            <person name="Lunden K."/>
            <person name="Morin E."/>
            <person name="Murat C."/>
            <person name="Park J."/>
            <person name="Raffaello T."/>
            <person name="Rouze P."/>
            <person name="Salamov A."/>
            <person name="Schmutz J."/>
            <person name="Solheim H."/>
            <person name="Stahlberg J."/>
            <person name="Velez H."/>
            <person name="de Vries R.P."/>
            <person name="Wiebenga A."/>
            <person name="Woodward S."/>
            <person name="Yakovlev I."/>
            <person name="Garbelotto M."/>
            <person name="Martin F."/>
            <person name="Grigoriev I.V."/>
            <person name="Stenlid J."/>
        </authorList>
    </citation>
    <scope>NUCLEOTIDE SEQUENCE [LARGE SCALE GENOMIC DNA]</scope>
    <source>
        <strain evidence="4 5">TC 32-1</strain>
    </source>
</reference>
<dbReference type="InParanoid" id="W4KB71"/>
<dbReference type="eggNOG" id="ENOG502SQMY">
    <property type="taxonomic scope" value="Eukaryota"/>
</dbReference>
<sequence length="115" mass="13362">MLRAWVCISVTFKESQDGRKVMAVFDLPGVKKQDMHVSYQGKCLVVTWETVKVTERMEEGTVLRDREQKKFSRTIPLPEGTKFEEVRASKDQQRLMLTYPNMRAVRTKPRPIDGS</sequence>
<proteinExistence type="inferred from homology"/>
<dbReference type="CDD" id="cd06464">
    <property type="entry name" value="ACD_sHsps-like"/>
    <property type="match status" value="1"/>
</dbReference>
<dbReference type="HOGENOM" id="CLU_046737_14_0_1"/>
<evidence type="ECO:0000313" key="5">
    <source>
        <dbReference type="Proteomes" id="UP000030671"/>
    </source>
</evidence>
<dbReference type="InterPro" id="IPR008978">
    <property type="entry name" value="HSP20-like_chaperone"/>
</dbReference>
<dbReference type="RefSeq" id="XP_009545267.1">
    <property type="nucleotide sequence ID" value="XM_009546972.1"/>
</dbReference>
<feature type="domain" description="SHSP" evidence="3">
    <location>
        <begin position="3"/>
        <end position="115"/>
    </location>
</feature>
<name>W4KB71_HETIT</name>
<dbReference type="STRING" id="747525.W4KB71"/>
<comment type="similarity">
    <text evidence="1 2">Belongs to the small heat shock protein (HSP20) family.</text>
</comment>
<evidence type="ECO:0000313" key="4">
    <source>
        <dbReference type="EMBL" id="ETW82974.1"/>
    </source>
</evidence>